<gene>
    <name evidence="2" type="ORF">EII35_10925</name>
</gene>
<dbReference type="Proteomes" id="UP000280935">
    <property type="component" value="Unassembled WGS sequence"/>
</dbReference>
<name>A0A3P1WWV9_9ACTN</name>
<dbReference type="RefSeq" id="WP_125228505.1">
    <property type="nucleotide sequence ID" value="NZ_RQYT01000028.1"/>
</dbReference>
<dbReference type="OrthoDB" id="3725402at2"/>
<feature type="compositionally biased region" description="Acidic residues" evidence="1">
    <location>
        <begin position="258"/>
        <end position="276"/>
    </location>
</feature>
<dbReference type="Pfam" id="PF13835">
    <property type="entry name" value="DUF4194"/>
    <property type="match status" value="1"/>
</dbReference>
<feature type="region of interest" description="Disordered" evidence="1">
    <location>
        <begin position="225"/>
        <end position="276"/>
    </location>
</feature>
<dbReference type="AlphaFoldDB" id="A0A3P1WWV9"/>
<comment type="caution">
    <text evidence="2">The sequence shown here is derived from an EMBL/GenBank/DDBJ whole genome shotgun (WGS) entry which is preliminary data.</text>
</comment>
<accession>A0A3P1WWV9</accession>
<feature type="compositionally biased region" description="Acidic residues" evidence="1">
    <location>
        <begin position="11"/>
        <end position="26"/>
    </location>
</feature>
<dbReference type="InterPro" id="IPR025449">
    <property type="entry name" value="JetB"/>
</dbReference>
<evidence type="ECO:0000313" key="2">
    <source>
        <dbReference type="EMBL" id="RRD48863.1"/>
    </source>
</evidence>
<evidence type="ECO:0000256" key="1">
    <source>
        <dbReference type="SAM" id="MobiDB-lite"/>
    </source>
</evidence>
<dbReference type="EMBL" id="RQYT01000028">
    <property type="protein sequence ID" value="RRD48863.1"/>
    <property type="molecule type" value="Genomic_DNA"/>
</dbReference>
<organism evidence="2 3">
    <name type="scientific">Arachnia propionica</name>
    <dbReference type="NCBI Taxonomy" id="1750"/>
    <lineage>
        <taxon>Bacteria</taxon>
        <taxon>Bacillati</taxon>
        <taxon>Actinomycetota</taxon>
        <taxon>Actinomycetes</taxon>
        <taxon>Propionibacteriales</taxon>
        <taxon>Propionibacteriaceae</taxon>
        <taxon>Arachnia</taxon>
    </lineage>
</organism>
<feature type="compositionally biased region" description="Low complexity" evidence="1">
    <location>
        <begin position="244"/>
        <end position="256"/>
    </location>
</feature>
<reference evidence="2 3" key="1">
    <citation type="submission" date="2018-11" db="EMBL/GenBank/DDBJ databases">
        <title>Genomes From Bacteria Associated with the Canine Oral Cavity: a Test Case for Automated Genome-Based Taxonomic Assignment.</title>
        <authorList>
            <person name="Coil D.A."/>
            <person name="Jospin G."/>
            <person name="Darling A.E."/>
            <person name="Wallis C."/>
            <person name="Davis I.J."/>
            <person name="Harris S."/>
            <person name="Eisen J.A."/>
            <person name="Holcombe L.J."/>
            <person name="O'Flynn C."/>
        </authorList>
    </citation>
    <scope>NUCLEOTIDE SEQUENCE [LARGE SCALE GENOMIC DNA]</scope>
    <source>
        <strain evidence="2 3">OH2822_COT-296</strain>
    </source>
</reference>
<feature type="region of interest" description="Disordered" evidence="1">
    <location>
        <begin position="1"/>
        <end position="26"/>
    </location>
</feature>
<feature type="compositionally biased region" description="Basic and acidic residues" evidence="1">
    <location>
        <begin position="1"/>
        <end position="10"/>
    </location>
</feature>
<evidence type="ECO:0000313" key="3">
    <source>
        <dbReference type="Proteomes" id="UP000280935"/>
    </source>
</evidence>
<sequence length="276" mass="31406">MADHDEHPDILDEPTSVDDGFIDPEAVEDDTRDSSLSLFEGDDGELPLDVRQCLVGLIRTPLITRDRHPRAWETLVRNRRILRSRLNDLFLDLVMDAERGVAYKVQVRSEVPRRFPTLLRDTSYTREETVLMVHLRQRHLAESTGSGRVWVDRQECIDAVARYRPPSATDVYGDESRTRNAIENLRAMGILERTAEEDRLVISPVIETLLPIGRLKELLAWLQRQNDPTPDEPEPEPSLIDLTPDQAAAIEAARAAEAADDEDDLDADLPEEDRDE</sequence>
<proteinExistence type="predicted"/>
<protein>
    <submittedName>
        <fullName evidence="2">DUF4194 domain-containing protein</fullName>
    </submittedName>
</protein>